<evidence type="ECO:0000256" key="2">
    <source>
        <dbReference type="SAM" id="SignalP"/>
    </source>
</evidence>
<feature type="region of interest" description="Disordered" evidence="1">
    <location>
        <begin position="103"/>
        <end position="134"/>
    </location>
</feature>
<gene>
    <name evidence="3" type="primary">ORF55259</name>
</gene>
<sequence>MEYLPVCFLQNVILVVSLVESVLGERKHDICCNTSPLVNTFCTNLIGNDKTNLDGIGMEENERYQRESCFTDSSMYADSPFEQVSTNRGEYYKSQTSVITKTQITTKRNKKKLKGSKRQRKKKKKKIFKNKHKR</sequence>
<feature type="compositionally biased region" description="Basic residues" evidence="1">
    <location>
        <begin position="107"/>
        <end position="134"/>
    </location>
</feature>
<keyword evidence="2" id="KW-0732">Signal</keyword>
<evidence type="ECO:0000256" key="1">
    <source>
        <dbReference type="SAM" id="MobiDB-lite"/>
    </source>
</evidence>
<protein>
    <submittedName>
        <fullName evidence="3">Uncharacterized protein</fullName>
    </submittedName>
</protein>
<feature type="chain" id="PRO_5002112194" evidence="2">
    <location>
        <begin position="25"/>
        <end position="134"/>
    </location>
</feature>
<proteinExistence type="predicted"/>
<organism evidence="3">
    <name type="scientific">Arion vulgaris</name>
    <dbReference type="NCBI Taxonomy" id="1028688"/>
    <lineage>
        <taxon>Eukaryota</taxon>
        <taxon>Metazoa</taxon>
        <taxon>Spiralia</taxon>
        <taxon>Lophotrochozoa</taxon>
        <taxon>Mollusca</taxon>
        <taxon>Gastropoda</taxon>
        <taxon>Heterobranchia</taxon>
        <taxon>Euthyneura</taxon>
        <taxon>Panpulmonata</taxon>
        <taxon>Eupulmonata</taxon>
        <taxon>Stylommatophora</taxon>
        <taxon>Helicina</taxon>
        <taxon>Arionoidea</taxon>
        <taxon>Arionidae</taxon>
        <taxon>Arion</taxon>
    </lineage>
</organism>
<name>A0A0B6ZCC2_9EUPU</name>
<dbReference type="AlphaFoldDB" id="A0A0B6ZCC2"/>
<reference evidence="3" key="1">
    <citation type="submission" date="2014-12" db="EMBL/GenBank/DDBJ databases">
        <title>Insight into the proteome of Arion vulgaris.</title>
        <authorList>
            <person name="Aradska J."/>
            <person name="Bulat T."/>
            <person name="Smidak R."/>
            <person name="Sarate P."/>
            <person name="Gangsoo J."/>
            <person name="Sialana F."/>
            <person name="Bilban M."/>
            <person name="Lubec G."/>
        </authorList>
    </citation>
    <scope>NUCLEOTIDE SEQUENCE</scope>
    <source>
        <tissue evidence="3">Skin</tissue>
    </source>
</reference>
<feature type="signal peptide" evidence="2">
    <location>
        <begin position="1"/>
        <end position="24"/>
    </location>
</feature>
<dbReference type="EMBL" id="HACG01018641">
    <property type="protein sequence ID" value="CEK65506.1"/>
    <property type="molecule type" value="Transcribed_RNA"/>
</dbReference>
<accession>A0A0B6ZCC2</accession>
<evidence type="ECO:0000313" key="3">
    <source>
        <dbReference type="EMBL" id="CEK65506.1"/>
    </source>
</evidence>